<feature type="domain" description="Cupin type-2" evidence="1">
    <location>
        <begin position="37"/>
        <end position="106"/>
    </location>
</feature>
<proteinExistence type="predicted"/>
<name>A0A1Z4GJ72_9CYAN</name>
<gene>
    <name evidence="2" type="ORF">NIES21_34030</name>
</gene>
<dbReference type="CDD" id="cd07008">
    <property type="entry name" value="cupin_yp_001338853-like"/>
    <property type="match status" value="1"/>
</dbReference>
<sequence length="123" mass="13473">MNIERIFKSTDFFQPTDGEPIRSVVTESPDAVVVAWYVKPGQEIGAHIHPYGQDTWTILSGSGEYYLDIEGTRKIITTGDVVVAPVQCVHGVFNHGDEPLIFISVVTPYEAGYEAVTIKSSTA</sequence>
<dbReference type="InterPro" id="IPR052538">
    <property type="entry name" value="Flavonoid_dioxygenase-like"/>
</dbReference>
<dbReference type="Gene3D" id="2.60.120.10">
    <property type="entry name" value="Jelly Rolls"/>
    <property type="match status" value="1"/>
</dbReference>
<accession>A0A1Z4GJ72</accession>
<evidence type="ECO:0000313" key="3">
    <source>
        <dbReference type="Proteomes" id="UP000218287"/>
    </source>
</evidence>
<dbReference type="EMBL" id="AP018174">
    <property type="protein sequence ID" value="BAY17563.1"/>
    <property type="molecule type" value="Genomic_DNA"/>
</dbReference>
<dbReference type="AlphaFoldDB" id="A0A1Z4GJ72"/>
<protein>
    <submittedName>
        <fullName evidence="2">Cupin 2 conserved barrel domain protein</fullName>
    </submittedName>
</protein>
<evidence type="ECO:0000259" key="1">
    <source>
        <dbReference type="Pfam" id="PF07883"/>
    </source>
</evidence>
<evidence type="ECO:0000313" key="2">
    <source>
        <dbReference type="EMBL" id="BAY17563.1"/>
    </source>
</evidence>
<keyword evidence="3" id="KW-1185">Reference proteome</keyword>
<dbReference type="InterPro" id="IPR014710">
    <property type="entry name" value="RmlC-like_jellyroll"/>
</dbReference>
<dbReference type="InterPro" id="IPR013096">
    <property type="entry name" value="Cupin_2"/>
</dbReference>
<dbReference type="Proteomes" id="UP000218287">
    <property type="component" value="Chromosome"/>
</dbReference>
<dbReference type="PANTHER" id="PTHR43346">
    <property type="entry name" value="LIGAND BINDING DOMAIN PROTEIN, PUTATIVE (AFU_ORTHOLOGUE AFUA_6G14370)-RELATED"/>
    <property type="match status" value="1"/>
</dbReference>
<dbReference type="Pfam" id="PF07883">
    <property type="entry name" value="Cupin_2"/>
    <property type="match status" value="1"/>
</dbReference>
<dbReference type="PANTHER" id="PTHR43346:SF1">
    <property type="entry name" value="QUERCETIN 2,3-DIOXYGENASE-RELATED"/>
    <property type="match status" value="1"/>
</dbReference>
<reference evidence="2 3" key="1">
    <citation type="submission" date="2017-06" db="EMBL/GenBank/DDBJ databases">
        <title>Genome sequencing of cyanobaciteial culture collection at National Institute for Environmental Studies (NIES).</title>
        <authorList>
            <person name="Hirose Y."/>
            <person name="Shimura Y."/>
            <person name="Fujisawa T."/>
            <person name="Nakamura Y."/>
            <person name="Kawachi M."/>
        </authorList>
    </citation>
    <scope>NUCLEOTIDE SEQUENCE [LARGE SCALE GENOMIC DNA]</scope>
    <source>
        <strain evidence="2 3">NIES-21</strain>
    </source>
</reference>
<dbReference type="SUPFAM" id="SSF51182">
    <property type="entry name" value="RmlC-like cupins"/>
    <property type="match status" value="1"/>
</dbReference>
<dbReference type="InterPro" id="IPR011051">
    <property type="entry name" value="RmlC_Cupin_sf"/>
</dbReference>
<organism evidence="2 3">
    <name type="scientific">Anabaenopsis circularis NIES-21</name>
    <dbReference type="NCBI Taxonomy" id="1085406"/>
    <lineage>
        <taxon>Bacteria</taxon>
        <taxon>Bacillati</taxon>
        <taxon>Cyanobacteriota</taxon>
        <taxon>Cyanophyceae</taxon>
        <taxon>Nostocales</taxon>
        <taxon>Nodulariaceae</taxon>
        <taxon>Anabaenopsis</taxon>
    </lineage>
</organism>